<dbReference type="PANTHER" id="PTHR16079:SF4">
    <property type="entry name" value="E3 UBIQUITIN-PROTEIN LIGASE CHFR"/>
    <property type="match status" value="1"/>
</dbReference>
<dbReference type="InterPro" id="IPR052256">
    <property type="entry name" value="E3_ubiquitin-ligase_CHFR"/>
</dbReference>
<dbReference type="Pfam" id="PF00498">
    <property type="entry name" value="FHA"/>
    <property type="match status" value="1"/>
</dbReference>
<dbReference type="AlphaFoldDB" id="A0AAJ7FH52"/>
<dbReference type="GO" id="GO:0004842">
    <property type="term" value="F:ubiquitin-protein transferase activity"/>
    <property type="evidence" value="ECO:0007669"/>
    <property type="project" value="TreeGrafter"/>
</dbReference>
<dbReference type="Gene3D" id="3.30.40.10">
    <property type="entry name" value="Zinc/RING finger domain, C3HC4 (zinc finger)"/>
    <property type="match status" value="1"/>
</dbReference>
<dbReference type="Proteomes" id="UP000694920">
    <property type="component" value="Unplaced"/>
</dbReference>
<dbReference type="InterPro" id="IPR008984">
    <property type="entry name" value="SMAD_FHA_dom_sf"/>
</dbReference>
<accession>A0AAJ7FH52</accession>
<evidence type="ECO:0000259" key="8">
    <source>
        <dbReference type="PROSITE" id="PS50089"/>
    </source>
</evidence>
<dbReference type="GeneID" id="107266030"/>
<sequence length="240" mass="27178">MSKHPHPILLKADSASKTSIIHISKNEFKIGRARGNDKIITDILVSRKHCVFKRTDVGKWTITDTSSSCTMVNGTPIPRNMPQSIKVGDIIQFSLSKEHRYIYTCSAEDNQLSKIKLPELSEKLDTTRLCNTLQKETNCPQELDVPDNKQGNAFDKVNDIMEAELTCSVCSELFVRAMTLNCMHTFCQRCIEAWKKKSNECPVCRTPVTSMIRSLVLDNFIDKMTNSVLTPYETQKKQGT</sequence>
<dbReference type="SMART" id="SM00184">
    <property type="entry name" value="RING"/>
    <property type="match status" value="1"/>
</dbReference>
<name>A0AAJ7FH52_CEPCN</name>
<evidence type="ECO:0000259" key="7">
    <source>
        <dbReference type="PROSITE" id="PS50006"/>
    </source>
</evidence>
<dbReference type="PANTHER" id="PTHR16079">
    <property type="entry name" value="UBIQUITIN LIGASE PROTEIN CHFR"/>
    <property type="match status" value="1"/>
</dbReference>
<gene>
    <name evidence="10" type="primary">LOC107266030</name>
</gene>
<evidence type="ECO:0000256" key="6">
    <source>
        <dbReference type="PROSITE-ProRule" id="PRU00175"/>
    </source>
</evidence>
<evidence type="ECO:0000256" key="2">
    <source>
        <dbReference type="ARBA" id="ARBA00017908"/>
    </source>
</evidence>
<dbReference type="PROSITE" id="PS50089">
    <property type="entry name" value="ZF_RING_2"/>
    <property type="match status" value="1"/>
</dbReference>
<proteinExistence type="inferred from homology"/>
<dbReference type="Gene3D" id="2.60.200.20">
    <property type="match status" value="1"/>
</dbReference>
<reference evidence="10" key="1">
    <citation type="submission" date="2025-08" db="UniProtKB">
        <authorList>
            <consortium name="RefSeq"/>
        </authorList>
    </citation>
    <scope>IDENTIFICATION</scope>
</reference>
<dbReference type="Pfam" id="PF13920">
    <property type="entry name" value="zf-C3HC4_3"/>
    <property type="match status" value="1"/>
</dbReference>
<dbReference type="GO" id="GO:0006511">
    <property type="term" value="P:ubiquitin-dependent protein catabolic process"/>
    <property type="evidence" value="ECO:0007669"/>
    <property type="project" value="TreeGrafter"/>
</dbReference>
<evidence type="ECO:0000256" key="1">
    <source>
        <dbReference type="ARBA" id="ARBA00005797"/>
    </source>
</evidence>
<dbReference type="RefSeq" id="XP_015591582.1">
    <property type="nucleotide sequence ID" value="XM_015736096.2"/>
</dbReference>
<evidence type="ECO:0000256" key="5">
    <source>
        <dbReference type="ARBA" id="ARBA00022833"/>
    </source>
</evidence>
<protein>
    <recommendedName>
        <fullName evidence="2">E3 ubiquitin-protein ligase CHFR</fullName>
    </recommendedName>
</protein>
<dbReference type="SUPFAM" id="SSF57850">
    <property type="entry name" value="RING/U-box"/>
    <property type="match status" value="1"/>
</dbReference>
<organism evidence="9 10">
    <name type="scientific">Cephus cinctus</name>
    <name type="common">Wheat stem sawfly</name>
    <dbReference type="NCBI Taxonomy" id="211228"/>
    <lineage>
        <taxon>Eukaryota</taxon>
        <taxon>Metazoa</taxon>
        <taxon>Ecdysozoa</taxon>
        <taxon>Arthropoda</taxon>
        <taxon>Hexapoda</taxon>
        <taxon>Insecta</taxon>
        <taxon>Pterygota</taxon>
        <taxon>Neoptera</taxon>
        <taxon>Endopterygota</taxon>
        <taxon>Hymenoptera</taxon>
        <taxon>Cephoidea</taxon>
        <taxon>Cephidae</taxon>
        <taxon>Cephus</taxon>
    </lineage>
</organism>
<evidence type="ECO:0000256" key="4">
    <source>
        <dbReference type="ARBA" id="ARBA00022771"/>
    </source>
</evidence>
<dbReference type="PROSITE" id="PS00518">
    <property type="entry name" value="ZF_RING_1"/>
    <property type="match status" value="1"/>
</dbReference>
<evidence type="ECO:0000256" key="3">
    <source>
        <dbReference type="ARBA" id="ARBA00022723"/>
    </source>
</evidence>
<comment type="similarity">
    <text evidence="1">Belongs to the CHFR family.</text>
</comment>
<evidence type="ECO:0000313" key="10">
    <source>
        <dbReference type="RefSeq" id="XP_015591582.1"/>
    </source>
</evidence>
<dbReference type="InterPro" id="IPR000253">
    <property type="entry name" value="FHA_dom"/>
</dbReference>
<dbReference type="GO" id="GO:0005634">
    <property type="term" value="C:nucleus"/>
    <property type="evidence" value="ECO:0007669"/>
    <property type="project" value="TreeGrafter"/>
</dbReference>
<keyword evidence="5" id="KW-0862">Zinc</keyword>
<evidence type="ECO:0000313" key="9">
    <source>
        <dbReference type="Proteomes" id="UP000694920"/>
    </source>
</evidence>
<keyword evidence="4 6" id="KW-0863">Zinc-finger</keyword>
<dbReference type="InterPro" id="IPR017907">
    <property type="entry name" value="Znf_RING_CS"/>
</dbReference>
<dbReference type="InterPro" id="IPR013083">
    <property type="entry name" value="Znf_RING/FYVE/PHD"/>
</dbReference>
<feature type="domain" description="FHA" evidence="7">
    <location>
        <begin position="28"/>
        <end position="77"/>
    </location>
</feature>
<dbReference type="InterPro" id="IPR001841">
    <property type="entry name" value="Znf_RING"/>
</dbReference>
<dbReference type="GO" id="GO:0016567">
    <property type="term" value="P:protein ubiquitination"/>
    <property type="evidence" value="ECO:0007669"/>
    <property type="project" value="TreeGrafter"/>
</dbReference>
<keyword evidence="3" id="KW-0479">Metal-binding</keyword>
<dbReference type="KEGG" id="ccin:107266030"/>
<dbReference type="SMART" id="SM00240">
    <property type="entry name" value="FHA"/>
    <property type="match status" value="1"/>
</dbReference>
<dbReference type="SUPFAM" id="SSF49879">
    <property type="entry name" value="SMAD/FHA domain"/>
    <property type="match status" value="1"/>
</dbReference>
<dbReference type="CDD" id="cd00060">
    <property type="entry name" value="FHA"/>
    <property type="match status" value="1"/>
</dbReference>
<keyword evidence="9" id="KW-1185">Reference proteome</keyword>
<dbReference type="PROSITE" id="PS50006">
    <property type="entry name" value="FHA_DOMAIN"/>
    <property type="match status" value="1"/>
</dbReference>
<dbReference type="GO" id="GO:0008270">
    <property type="term" value="F:zinc ion binding"/>
    <property type="evidence" value="ECO:0007669"/>
    <property type="project" value="UniProtKB-KW"/>
</dbReference>
<feature type="domain" description="RING-type" evidence="8">
    <location>
        <begin position="167"/>
        <end position="205"/>
    </location>
</feature>